<dbReference type="InterPro" id="IPR013824">
    <property type="entry name" value="Topo_IA_cen_sub1"/>
</dbReference>
<dbReference type="InterPro" id="IPR013825">
    <property type="entry name" value="Topo_IA_cen_sub2"/>
</dbReference>
<evidence type="ECO:0000313" key="10">
    <source>
        <dbReference type="Proteomes" id="UP001304813"/>
    </source>
</evidence>
<dbReference type="GO" id="GO:0003677">
    <property type="term" value="F:DNA binding"/>
    <property type="evidence" value="ECO:0007669"/>
    <property type="project" value="UniProtKB-KW"/>
</dbReference>
<dbReference type="SMART" id="SM00436">
    <property type="entry name" value="TOP1Bc"/>
    <property type="match status" value="1"/>
</dbReference>
<dbReference type="InterPro" id="IPR013826">
    <property type="entry name" value="Topo_IA_cen_sub3"/>
</dbReference>
<keyword evidence="5" id="KW-0238">DNA-binding</keyword>
<evidence type="ECO:0000256" key="3">
    <source>
        <dbReference type="ARBA" id="ARBA00012891"/>
    </source>
</evidence>
<evidence type="ECO:0000256" key="5">
    <source>
        <dbReference type="ARBA" id="ARBA00023125"/>
    </source>
</evidence>
<dbReference type="InterPro" id="IPR003602">
    <property type="entry name" value="Topo_IA_DNA-bd_dom"/>
</dbReference>
<dbReference type="CDD" id="cd03362">
    <property type="entry name" value="TOPRIM_TopoIA_TopoIII"/>
    <property type="match status" value="1"/>
</dbReference>
<protein>
    <recommendedName>
        <fullName evidence="3">DNA topoisomerase</fullName>
        <ecNumber evidence="3">5.6.2.1</ecNumber>
    </recommendedName>
</protein>
<dbReference type="PRINTS" id="PR00417">
    <property type="entry name" value="PRTPISMRASEI"/>
</dbReference>
<proteinExistence type="inferred from homology"/>
<feature type="domain" description="Topo IA-type catalytic" evidence="8">
    <location>
        <begin position="148"/>
        <end position="572"/>
    </location>
</feature>
<dbReference type="Proteomes" id="UP001304813">
    <property type="component" value="Segment"/>
</dbReference>
<dbReference type="Pfam" id="PF01751">
    <property type="entry name" value="Toprim"/>
    <property type="match status" value="1"/>
</dbReference>
<comment type="similarity">
    <text evidence="2">Belongs to the type IA topoisomerase family.</text>
</comment>
<dbReference type="EC" id="5.6.2.1" evidence="3"/>
<dbReference type="Gene3D" id="1.10.460.10">
    <property type="entry name" value="Topoisomerase I, domain 2"/>
    <property type="match status" value="1"/>
</dbReference>
<dbReference type="Gene3D" id="1.10.290.10">
    <property type="entry name" value="Topoisomerase I, domain 4"/>
    <property type="match status" value="1"/>
</dbReference>
<evidence type="ECO:0000313" key="9">
    <source>
        <dbReference type="EMBL" id="BES79936.1"/>
    </source>
</evidence>
<evidence type="ECO:0000256" key="4">
    <source>
        <dbReference type="ARBA" id="ARBA00023029"/>
    </source>
</evidence>
<accession>A0AA86IWQ7</accession>
<dbReference type="SMART" id="SM00493">
    <property type="entry name" value="TOPRIM"/>
    <property type="match status" value="1"/>
</dbReference>
<dbReference type="PROSITE" id="PS50880">
    <property type="entry name" value="TOPRIM"/>
    <property type="match status" value="1"/>
</dbReference>
<dbReference type="GO" id="GO:0006281">
    <property type="term" value="P:DNA repair"/>
    <property type="evidence" value="ECO:0007669"/>
    <property type="project" value="TreeGrafter"/>
</dbReference>
<dbReference type="GO" id="GO:0006265">
    <property type="term" value="P:DNA topological change"/>
    <property type="evidence" value="ECO:0007669"/>
    <property type="project" value="InterPro"/>
</dbReference>
<reference evidence="9 10" key="1">
    <citation type="submission" date="2023-09" db="EMBL/GenBank/DDBJ databases">
        <title>Analysis of phage genome (vB_Yru_GN1) of the bacterium (Yersinia ruckeri).</title>
        <authorList>
            <person name="Ganjoor M.S."/>
            <person name="Bouzari M."/>
            <person name="Soleimani-Delfan A."/>
        </authorList>
    </citation>
    <scope>NUCLEOTIDE SEQUENCE [LARGE SCALE GENOMIC DNA]</scope>
    <source>
        <strain evidence="10">vB_Yru_GN1</strain>
    </source>
</reference>
<evidence type="ECO:0000259" key="8">
    <source>
        <dbReference type="PROSITE" id="PS52039"/>
    </source>
</evidence>
<keyword evidence="10" id="KW-1185">Reference proteome</keyword>
<dbReference type="PANTHER" id="PTHR11390:SF21">
    <property type="entry name" value="DNA TOPOISOMERASE 3-ALPHA"/>
    <property type="match status" value="1"/>
</dbReference>
<dbReference type="EMBL" id="LC779065">
    <property type="protein sequence ID" value="BES79936.1"/>
    <property type="molecule type" value="Genomic_DNA"/>
</dbReference>
<organism evidence="9 10">
    <name type="scientific">Yersinia phage vB_Yru_GN1</name>
    <dbReference type="NCBI Taxonomy" id="3074381"/>
    <lineage>
        <taxon>Viruses</taxon>
        <taxon>Duplodnaviria</taxon>
        <taxon>Heunggongvirae</taxon>
        <taxon>Uroviricota</taxon>
        <taxon>Caudoviricetes</taxon>
        <taxon>Caudoviricetes incertae sedis</taxon>
        <taxon>Sepahanvirus</taxon>
        <taxon>Sepahanvirus vB-Yru-GN1</taxon>
    </lineage>
</organism>
<dbReference type="SMART" id="SM00437">
    <property type="entry name" value="TOP1Ac"/>
    <property type="match status" value="1"/>
</dbReference>
<evidence type="ECO:0000256" key="2">
    <source>
        <dbReference type="ARBA" id="ARBA00009446"/>
    </source>
</evidence>
<dbReference type="InterPro" id="IPR006171">
    <property type="entry name" value="TOPRIM_dom"/>
</dbReference>
<dbReference type="InterPro" id="IPR003601">
    <property type="entry name" value="Topo_IA_2"/>
</dbReference>
<keyword evidence="4" id="KW-0799">Topoisomerase</keyword>
<dbReference type="Pfam" id="PF01131">
    <property type="entry name" value="Topoisom_bac"/>
    <property type="match status" value="1"/>
</dbReference>
<dbReference type="InterPro" id="IPR023405">
    <property type="entry name" value="Topo_IA_core_domain"/>
</dbReference>
<dbReference type="Gene3D" id="2.70.20.10">
    <property type="entry name" value="Topoisomerase I, domain 3"/>
    <property type="match status" value="1"/>
</dbReference>
<sequence>MKLVIAEKPSVAREIASAIGATKSKLGYYFNDEFIVTNAIGHMLSLDPIKMGFNKSPSFNMIIPQKDVYTPSKKVKSQIDLITKLMKDPEVTSIISATDNDRAGELIFWNLYNNAGCKLPVYRFWTSDVLSKKLINDLLNNPEPSDRYYPYAEAERVRFYSDLVLGYNCSTNYALKKNKFGLSIGRVQTPLLIEIVDRYLDNKNFTPSSSYKLNLNFIDDNGLSVECSSDNSIPKIPKSLEVLNESIKIHSVTMDSGKAFGQELYNKSTLLIDASKIYKISADKSSKILQDLYQDAKITSYPRTGSKYLDEKPETKSKFFNSIKNLGFTGTLSDVAKRGKMLFNNSKTEGHYALIILDGAKAQSKINSSTDAVSNILRLIRNRMLCRSTDPVQYDEKVVKLSIDALVDGELTTFEFTIKSRRITDEGWLKYDPSKKSTYSFNSSLFEMNDPIKTSDPTWSKSTTKAPALYNSGTVIQWMEKNKIGTPATIESFYKILISRKYIKEDKRSLIPTELGIMMHHDLKNLIVSDKAITAKMDQIMTDIINSNDQKGFENSKQLVDEFITQIYTDLLNQDIEKYQVVETKPAPSKVPENFECTCGSSDILFTKTFYQCKVCKRKLAKTILKKSLTNLEMKSIFAGNEVKISGMISSKTNKSFDSKISLDAKGKLTFNYK</sequence>
<evidence type="ECO:0000256" key="1">
    <source>
        <dbReference type="ARBA" id="ARBA00000213"/>
    </source>
</evidence>
<dbReference type="SUPFAM" id="SSF56712">
    <property type="entry name" value="Prokaryotic type I DNA topoisomerase"/>
    <property type="match status" value="1"/>
</dbReference>
<dbReference type="GO" id="GO:0003917">
    <property type="term" value="F:DNA topoisomerase type I (single strand cut, ATP-independent) activity"/>
    <property type="evidence" value="ECO:0007669"/>
    <property type="project" value="UniProtKB-EC"/>
</dbReference>
<dbReference type="GO" id="GO:0006310">
    <property type="term" value="P:DNA recombination"/>
    <property type="evidence" value="ECO:0007669"/>
    <property type="project" value="TreeGrafter"/>
</dbReference>
<dbReference type="PROSITE" id="PS52039">
    <property type="entry name" value="TOPO_IA_2"/>
    <property type="match status" value="1"/>
</dbReference>
<dbReference type="InterPro" id="IPR000380">
    <property type="entry name" value="Topo_IA"/>
</dbReference>
<keyword evidence="6" id="KW-0413">Isomerase</keyword>
<dbReference type="InterPro" id="IPR013497">
    <property type="entry name" value="Topo_IA_cen"/>
</dbReference>
<name>A0AA86IWQ7_9CAUD</name>
<dbReference type="InterPro" id="IPR034144">
    <property type="entry name" value="TOPRIM_TopoIII"/>
</dbReference>
<evidence type="ECO:0000256" key="6">
    <source>
        <dbReference type="ARBA" id="ARBA00023235"/>
    </source>
</evidence>
<dbReference type="Gene3D" id="3.40.50.140">
    <property type="match status" value="1"/>
</dbReference>
<dbReference type="PANTHER" id="PTHR11390">
    <property type="entry name" value="PROKARYOTIC DNA TOPOISOMERASE"/>
    <property type="match status" value="1"/>
</dbReference>
<evidence type="ECO:0000259" key="7">
    <source>
        <dbReference type="PROSITE" id="PS50880"/>
    </source>
</evidence>
<feature type="domain" description="Toprim" evidence="7">
    <location>
        <begin position="1"/>
        <end position="130"/>
    </location>
</feature>
<comment type="catalytic activity">
    <reaction evidence="1">
        <text>ATP-independent breakage of single-stranded DNA, followed by passage and rejoining.</text>
        <dbReference type="EC" id="5.6.2.1"/>
    </reaction>
</comment>